<keyword evidence="11" id="KW-1185">Reference proteome</keyword>
<dbReference type="GO" id="GO:0003723">
    <property type="term" value="F:RNA binding"/>
    <property type="evidence" value="ECO:0007669"/>
    <property type="project" value="UniProtKB-KW"/>
</dbReference>
<dbReference type="GO" id="GO:0071013">
    <property type="term" value="C:catalytic step 2 spliceosome"/>
    <property type="evidence" value="ECO:0007669"/>
    <property type="project" value="TreeGrafter"/>
</dbReference>
<dbReference type="SMART" id="SM00651">
    <property type="entry name" value="Sm"/>
    <property type="match status" value="1"/>
</dbReference>
<dbReference type="SUPFAM" id="SSF50182">
    <property type="entry name" value="Sm-like ribonucleoproteins"/>
    <property type="match status" value="1"/>
</dbReference>
<name>A0AAW1S4F9_9CHLO</name>
<dbReference type="GO" id="GO:0005688">
    <property type="term" value="C:U6 snRNP"/>
    <property type="evidence" value="ECO:0007669"/>
    <property type="project" value="TreeGrafter"/>
</dbReference>
<dbReference type="PANTHER" id="PTHR13829:SF2">
    <property type="entry name" value="U6 SNRNA-ASSOCIATED SM-LIKE PROTEIN LSM2"/>
    <property type="match status" value="1"/>
</dbReference>
<dbReference type="GO" id="GO:1990726">
    <property type="term" value="C:Lsm1-7-Pat1 complex"/>
    <property type="evidence" value="ECO:0007669"/>
    <property type="project" value="TreeGrafter"/>
</dbReference>
<keyword evidence="6" id="KW-0508">mRNA splicing</keyword>
<dbReference type="InterPro" id="IPR001163">
    <property type="entry name" value="Sm_dom_euk/arc"/>
</dbReference>
<dbReference type="GO" id="GO:0046540">
    <property type="term" value="C:U4/U6 x U5 tri-snRNP complex"/>
    <property type="evidence" value="ECO:0007669"/>
    <property type="project" value="TreeGrafter"/>
</dbReference>
<organism evidence="10 11">
    <name type="scientific">Apatococcus lobatus</name>
    <dbReference type="NCBI Taxonomy" id="904363"/>
    <lineage>
        <taxon>Eukaryota</taxon>
        <taxon>Viridiplantae</taxon>
        <taxon>Chlorophyta</taxon>
        <taxon>core chlorophytes</taxon>
        <taxon>Trebouxiophyceae</taxon>
        <taxon>Chlorellales</taxon>
        <taxon>Chlorellaceae</taxon>
        <taxon>Apatococcus</taxon>
    </lineage>
</organism>
<dbReference type="InterPro" id="IPR010920">
    <property type="entry name" value="LSM_dom_sf"/>
</dbReference>
<dbReference type="InterPro" id="IPR016654">
    <property type="entry name" value="U6_snRNA_Lsm2"/>
</dbReference>
<keyword evidence="3" id="KW-0507">mRNA processing</keyword>
<feature type="domain" description="Sm" evidence="9">
    <location>
        <begin position="2"/>
        <end position="76"/>
    </location>
</feature>
<evidence type="ECO:0000256" key="5">
    <source>
        <dbReference type="ARBA" id="ARBA00022884"/>
    </source>
</evidence>
<evidence type="ECO:0000256" key="1">
    <source>
        <dbReference type="ARBA" id="ARBA00004123"/>
    </source>
</evidence>
<protein>
    <recommendedName>
        <fullName evidence="9">Sm domain-containing protein</fullName>
    </recommendedName>
</protein>
<dbReference type="Pfam" id="PF01423">
    <property type="entry name" value="LSM"/>
    <property type="match status" value="1"/>
</dbReference>
<dbReference type="EMBL" id="JALJOS010000004">
    <property type="protein sequence ID" value="KAK9840438.1"/>
    <property type="molecule type" value="Genomic_DNA"/>
</dbReference>
<reference evidence="10 11" key="1">
    <citation type="journal article" date="2024" name="Nat. Commun.">
        <title>Phylogenomics reveals the evolutionary origins of lichenization in chlorophyte algae.</title>
        <authorList>
            <person name="Puginier C."/>
            <person name="Libourel C."/>
            <person name="Otte J."/>
            <person name="Skaloud P."/>
            <person name="Haon M."/>
            <person name="Grisel S."/>
            <person name="Petersen M."/>
            <person name="Berrin J.G."/>
            <person name="Delaux P.M."/>
            <person name="Dal Grande F."/>
            <person name="Keller J."/>
        </authorList>
    </citation>
    <scope>NUCLEOTIDE SEQUENCE [LARGE SCALE GENOMIC DNA]</scope>
    <source>
        <strain evidence="10 11">SAG 2145</strain>
    </source>
</reference>
<dbReference type="InterPro" id="IPR047575">
    <property type="entry name" value="Sm"/>
</dbReference>
<keyword evidence="4" id="KW-0747">Spliceosome</keyword>
<dbReference type="PROSITE" id="PS52002">
    <property type="entry name" value="SM"/>
    <property type="match status" value="1"/>
</dbReference>
<comment type="similarity">
    <text evidence="2">Belongs to the snRNP Sm proteins family.</text>
</comment>
<evidence type="ECO:0000256" key="3">
    <source>
        <dbReference type="ARBA" id="ARBA00022664"/>
    </source>
</evidence>
<comment type="subcellular location">
    <subcellularLocation>
        <location evidence="1">Nucleus</location>
    </subcellularLocation>
</comment>
<evidence type="ECO:0000313" key="11">
    <source>
        <dbReference type="Proteomes" id="UP001438707"/>
    </source>
</evidence>
<evidence type="ECO:0000256" key="8">
    <source>
        <dbReference type="ARBA" id="ARBA00023274"/>
    </source>
</evidence>
<dbReference type="AlphaFoldDB" id="A0AAW1S4F9"/>
<evidence type="ECO:0000256" key="4">
    <source>
        <dbReference type="ARBA" id="ARBA00022728"/>
    </source>
</evidence>
<gene>
    <name evidence="10" type="ORF">WJX74_009947</name>
</gene>
<sequence>MLFYSYFKTLKGKEVTVELKNDLAITGTMHSVDQYLNIKLNNTRVVNEQKYPHMMSVRNCFIRGSVVRYVQLPPGSVDTEILHDATRRKQVLGWVAAASCARFAHVRMLDPTQVQPQAIMTLDGRVLDPSVLVRAYLREGSEVQVHYAPGPVTFSSRWQGRSEEAPFAWGPQGEVFPPHDAWLRQMDMSKCGLANLQAAGSSAVAFQADLLAAKEVLIANAGHLQTIFLVANLQSTDMPLDLIGYITQSQFRNLLAASKVLGPQLAADAADDAFLQATQAFKGFINTSTQAPTLSLQGFFIALLRVSTIWSGDLNASKEAPISNGLEQLLDVCLIPNAHPSIAERLHMNPGTLQPVWSCSRRLANSPKRPWRPASTVALLQVNLEVQHMAQYLINWKLLGNEFLLSDLAYMVVFAKHAYLSASSKRKASEATRHGRISGVKTQPTNP</sequence>
<dbReference type="Gene3D" id="2.30.30.100">
    <property type="match status" value="1"/>
</dbReference>
<evidence type="ECO:0000256" key="2">
    <source>
        <dbReference type="ARBA" id="ARBA00006850"/>
    </source>
</evidence>
<evidence type="ECO:0000259" key="9">
    <source>
        <dbReference type="PROSITE" id="PS52002"/>
    </source>
</evidence>
<evidence type="ECO:0000256" key="7">
    <source>
        <dbReference type="ARBA" id="ARBA00023242"/>
    </source>
</evidence>
<proteinExistence type="inferred from homology"/>
<accession>A0AAW1S4F9</accession>
<dbReference type="GO" id="GO:0000932">
    <property type="term" value="C:P-body"/>
    <property type="evidence" value="ECO:0007669"/>
    <property type="project" value="TreeGrafter"/>
</dbReference>
<keyword evidence="5" id="KW-0694">RNA-binding</keyword>
<dbReference type="Proteomes" id="UP001438707">
    <property type="component" value="Unassembled WGS sequence"/>
</dbReference>
<evidence type="ECO:0000313" key="10">
    <source>
        <dbReference type="EMBL" id="KAK9840438.1"/>
    </source>
</evidence>
<dbReference type="PANTHER" id="PTHR13829">
    <property type="entry name" value="SNRNP CORE PROTEIN FAMILY MEMBER"/>
    <property type="match status" value="1"/>
</dbReference>
<dbReference type="FunFam" id="2.30.30.100:FF:000009">
    <property type="entry name" value="U6 snRNA-associated Sm-like protein LSm2"/>
    <property type="match status" value="1"/>
</dbReference>
<keyword evidence="8" id="KW-0687">Ribonucleoprotein</keyword>
<keyword evidence="7" id="KW-0539">Nucleus</keyword>
<dbReference type="GO" id="GO:0000398">
    <property type="term" value="P:mRNA splicing, via spliceosome"/>
    <property type="evidence" value="ECO:0007669"/>
    <property type="project" value="TreeGrafter"/>
</dbReference>
<evidence type="ECO:0000256" key="6">
    <source>
        <dbReference type="ARBA" id="ARBA00023187"/>
    </source>
</evidence>
<dbReference type="CDD" id="cd01725">
    <property type="entry name" value="LSm2"/>
    <property type="match status" value="1"/>
</dbReference>
<dbReference type="GO" id="GO:0071011">
    <property type="term" value="C:precatalytic spliceosome"/>
    <property type="evidence" value="ECO:0007669"/>
    <property type="project" value="TreeGrafter"/>
</dbReference>
<comment type="caution">
    <text evidence="10">The sequence shown here is derived from an EMBL/GenBank/DDBJ whole genome shotgun (WGS) entry which is preliminary data.</text>
</comment>